<dbReference type="Pfam" id="PF00651">
    <property type="entry name" value="BTB"/>
    <property type="match status" value="1"/>
</dbReference>
<reference evidence="2 3" key="1">
    <citation type="journal article" date="2019" name="New Phytol.">
        <title>Comparative genomics reveals unique wood-decay strategies and fruiting body development in the Schizophyllaceae.</title>
        <authorList>
            <person name="Almasi E."/>
            <person name="Sahu N."/>
            <person name="Krizsan K."/>
            <person name="Balint B."/>
            <person name="Kovacs G.M."/>
            <person name="Kiss B."/>
            <person name="Cseklye J."/>
            <person name="Drula E."/>
            <person name="Henrissat B."/>
            <person name="Nagy I."/>
            <person name="Chovatia M."/>
            <person name="Adam C."/>
            <person name="LaButti K."/>
            <person name="Lipzen A."/>
            <person name="Riley R."/>
            <person name="Grigoriev I.V."/>
            <person name="Nagy L.G."/>
        </authorList>
    </citation>
    <scope>NUCLEOTIDE SEQUENCE [LARGE SCALE GENOMIC DNA]</scope>
    <source>
        <strain evidence="2 3">NL-1724</strain>
    </source>
</reference>
<accession>A0A550CS02</accession>
<evidence type="ECO:0000313" key="2">
    <source>
        <dbReference type="EMBL" id="TRM67560.1"/>
    </source>
</evidence>
<dbReference type="Gene3D" id="3.30.710.10">
    <property type="entry name" value="Potassium Channel Kv1.1, Chain A"/>
    <property type="match status" value="1"/>
</dbReference>
<dbReference type="EMBL" id="VDMD01000002">
    <property type="protein sequence ID" value="TRM67560.1"/>
    <property type="molecule type" value="Genomic_DNA"/>
</dbReference>
<evidence type="ECO:0000313" key="3">
    <source>
        <dbReference type="Proteomes" id="UP000320762"/>
    </source>
</evidence>
<protein>
    <recommendedName>
        <fullName evidence="1">BTB domain-containing protein</fullName>
    </recommendedName>
</protein>
<proteinExistence type="predicted"/>
<keyword evidence="3" id="KW-1185">Reference proteome</keyword>
<dbReference type="InterPro" id="IPR000210">
    <property type="entry name" value="BTB/POZ_dom"/>
</dbReference>
<dbReference type="AlphaFoldDB" id="A0A550CS02"/>
<dbReference type="PROSITE" id="PS50097">
    <property type="entry name" value="BTB"/>
    <property type="match status" value="1"/>
</dbReference>
<dbReference type="SUPFAM" id="SSF54695">
    <property type="entry name" value="POZ domain"/>
    <property type="match status" value="1"/>
</dbReference>
<dbReference type="Proteomes" id="UP000320762">
    <property type="component" value="Unassembled WGS sequence"/>
</dbReference>
<gene>
    <name evidence="2" type="ORF">BD626DRAFT_564487</name>
</gene>
<dbReference type="InterPro" id="IPR011333">
    <property type="entry name" value="SKP1/BTB/POZ_sf"/>
</dbReference>
<dbReference type="OrthoDB" id="3036049at2759"/>
<sequence length="322" mass="36688">MDVSISCTRDPDLWFDDGNIVIQVAPRLFRVHRSILALSSSFFRDMLAFPRAAEQDMYEDVPLVVLRDDDARDTAHFLKALYIPHYFLPPPASTTFQVIEGVLRMAHKYDVPALRRCALHHLSITFITDVDNLKTDPERTYDFDDTTEGDEGRMSELKAVIALAHDVGATWLLPSAYYDTMQFLVTELGAAHYWNGRQRRLTYEDLLVCLAGYKHMSKRSPIAMFTSMDIGCGGADCLVKRVSVLSEDDLRDCSEVPLTYWSAWLSDDGSQPGCHLCLEGMRILYHLWQADVWTHLPSYFNLPDWVDLLALMRRDLEGSPGV</sequence>
<evidence type="ECO:0000259" key="1">
    <source>
        <dbReference type="PROSITE" id="PS50097"/>
    </source>
</evidence>
<name>A0A550CS02_9AGAR</name>
<dbReference type="SMART" id="SM00225">
    <property type="entry name" value="BTB"/>
    <property type="match status" value="1"/>
</dbReference>
<feature type="domain" description="BTB" evidence="1">
    <location>
        <begin position="18"/>
        <end position="90"/>
    </location>
</feature>
<comment type="caution">
    <text evidence="2">The sequence shown here is derived from an EMBL/GenBank/DDBJ whole genome shotgun (WGS) entry which is preliminary data.</text>
</comment>
<organism evidence="2 3">
    <name type="scientific">Schizophyllum amplum</name>
    <dbReference type="NCBI Taxonomy" id="97359"/>
    <lineage>
        <taxon>Eukaryota</taxon>
        <taxon>Fungi</taxon>
        <taxon>Dikarya</taxon>
        <taxon>Basidiomycota</taxon>
        <taxon>Agaricomycotina</taxon>
        <taxon>Agaricomycetes</taxon>
        <taxon>Agaricomycetidae</taxon>
        <taxon>Agaricales</taxon>
        <taxon>Schizophyllaceae</taxon>
        <taxon>Schizophyllum</taxon>
    </lineage>
</organism>